<dbReference type="Pfam" id="PF13977">
    <property type="entry name" value="TetR_C_6"/>
    <property type="match status" value="1"/>
</dbReference>
<dbReference type="SUPFAM" id="SSF48498">
    <property type="entry name" value="Tetracyclin repressor-like, C-terminal domain"/>
    <property type="match status" value="1"/>
</dbReference>
<evidence type="ECO:0000313" key="8">
    <source>
        <dbReference type="Proteomes" id="UP000680304"/>
    </source>
</evidence>
<dbReference type="Pfam" id="PF00440">
    <property type="entry name" value="TetR_N"/>
    <property type="match status" value="1"/>
</dbReference>
<dbReference type="EMBL" id="BOVJ01000041">
    <property type="protein sequence ID" value="GIQ62727.1"/>
    <property type="molecule type" value="Genomic_DNA"/>
</dbReference>
<dbReference type="InterPro" id="IPR009057">
    <property type="entry name" value="Homeodomain-like_sf"/>
</dbReference>
<evidence type="ECO:0000256" key="5">
    <source>
        <dbReference type="PROSITE-ProRule" id="PRU00335"/>
    </source>
</evidence>
<feature type="domain" description="HTH tetR-type" evidence="6">
    <location>
        <begin position="8"/>
        <end position="68"/>
    </location>
</feature>
<keyword evidence="3 5" id="KW-0238">DNA-binding</keyword>
<dbReference type="RefSeq" id="WP_062493087.1">
    <property type="nucleotide sequence ID" value="NZ_BOVJ01000041.1"/>
</dbReference>
<feature type="DNA-binding region" description="H-T-H motif" evidence="5">
    <location>
        <begin position="31"/>
        <end position="50"/>
    </location>
</feature>
<keyword evidence="8" id="KW-1185">Reference proteome</keyword>
<accession>A0ABQ4N3I2</accession>
<evidence type="ECO:0000256" key="3">
    <source>
        <dbReference type="ARBA" id="ARBA00023125"/>
    </source>
</evidence>
<dbReference type="PRINTS" id="PR00455">
    <property type="entry name" value="HTHTETR"/>
</dbReference>
<reference evidence="7 8" key="1">
    <citation type="submission" date="2021-04" db="EMBL/GenBank/DDBJ databases">
        <title>Draft genome sequence of Paenibacillus cisolokensis, LC2-13A.</title>
        <authorList>
            <person name="Uke A."/>
            <person name="Chhe C."/>
            <person name="Baramee S."/>
            <person name="Kosugi A."/>
        </authorList>
    </citation>
    <scope>NUCLEOTIDE SEQUENCE [LARGE SCALE GENOMIC DNA]</scope>
    <source>
        <strain evidence="7 8">LC2-13A</strain>
    </source>
</reference>
<organism evidence="7 8">
    <name type="scientific">Paenibacillus cisolokensis</name>
    <dbReference type="NCBI Taxonomy" id="1658519"/>
    <lineage>
        <taxon>Bacteria</taxon>
        <taxon>Bacillati</taxon>
        <taxon>Bacillota</taxon>
        <taxon>Bacilli</taxon>
        <taxon>Bacillales</taxon>
        <taxon>Paenibacillaceae</taxon>
        <taxon>Paenibacillus</taxon>
    </lineage>
</organism>
<dbReference type="Proteomes" id="UP000680304">
    <property type="component" value="Unassembled WGS sequence"/>
</dbReference>
<dbReference type="InterPro" id="IPR023772">
    <property type="entry name" value="DNA-bd_HTH_TetR-type_CS"/>
</dbReference>
<dbReference type="PANTHER" id="PTHR30055:SF226">
    <property type="entry name" value="HTH-TYPE TRANSCRIPTIONAL REGULATOR PKSA"/>
    <property type="match status" value="1"/>
</dbReference>
<keyword evidence="4" id="KW-0804">Transcription</keyword>
<dbReference type="InterPro" id="IPR039538">
    <property type="entry name" value="BetI_C"/>
</dbReference>
<dbReference type="PROSITE" id="PS50977">
    <property type="entry name" value="HTH_TETR_2"/>
    <property type="match status" value="1"/>
</dbReference>
<comment type="caution">
    <text evidence="7">The sequence shown here is derived from an EMBL/GenBank/DDBJ whole genome shotgun (WGS) entry which is preliminary data.</text>
</comment>
<dbReference type="InterPro" id="IPR036271">
    <property type="entry name" value="Tet_transcr_reg_TetR-rel_C_sf"/>
</dbReference>
<evidence type="ECO:0000259" key="6">
    <source>
        <dbReference type="PROSITE" id="PS50977"/>
    </source>
</evidence>
<proteinExistence type="predicted"/>
<evidence type="ECO:0000256" key="1">
    <source>
        <dbReference type="ARBA" id="ARBA00022491"/>
    </source>
</evidence>
<dbReference type="InterPro" id="IPR001647">
    <property type="entry name" value="HTH_TetR"/>
</dbReference>
<gene>
    <name evidence="7" type="primary">pksA_1</name>
    <name evidence="7" type="ORF">PACILC2_12950</name>
</gene>
<dbReference type="PROSITE" id="PS01081">
    <property type="entry name" value="HTH_TETR_1"/>
    <property type="match status" value="1"/>
</dbReference>
<name>A0ABQ4N3I2_9BACL</name>
<dbReference type="SUPFAM" id="SSF46689">
    <property type="entry name" value="Homeodomain-like"/>
    <property type="match status" value="1"/>
</dbReference>
<dbReference type="InterPro" id="IPR050109">
    <property type="entry name" value="HTH-type_TetR-like_transc_reg"/>
</dbReference>
<keyword evidence="1" id="KW-0678">Repressor</keyword>
<evidence type="ECO:0000256" key="2">
    <source>
        <dbReference type="ARBA" id="ARBA00023015"/>
    </source>
</evidence>
<dbReference type="PANTHER" id="PTHR30055">
    <property type="entry name" value="HTH-TYPE TRANSCRIPTIONAL REGULATOR RUTR"/>
    <property type="match status" value="1"/>
</dbReference>
<evidence type="ECO:0000256" key="4">
    <source>
        <dbReference type="ARBA" id="ARBA00023163"/>
    </source>
</evidence>
<keyword evidence="2" id="KW-0805">Transcription regulation</keyword>
<sequence>MPKIVDHEKQRRRVAEAAMRIIRRGGLEQASVRNIAEEAGLSVGSMRHYFASQAELFAYCMNLFLVQIEERIKAMKFDGPLLTVLKQLIFQFLPVDEERRTEMEVWFTFNAKTLVYPELKELSDDMYKNLLNISGMVIDQLIAHKLAKPGLDADIEREKLYALIDGLAIHSMLRPDVLTPDRLETIIDQHLQSLCGEAPESPA</sequence>
<evidence type="ECO:0000313" key="7">
    <source>
        <dbReference type="EMBL" id="GIQ62727.1"/>
    </source>
</evidence>
<dbReference type="Gene3D" id="1.10.357.10">
    <property type="entry name" value="Tetracycline Repressor, domain 2"/>
    <property type="match status" value="1"/>
</dbReference>
<protein>
    <submittedName>
        <fullName evidence="7">HTH-type transcriptional regulator PksA</fullName>
    </submittedName>
</protein>